<dbReference type="InterPro" id="IPR050208">
    <property type="entry name" value="MHC_class-I_related"/>
</dbReference>
<dbReference type="GO" id="GO:0005615">
    <property type="term" value="C:extracellular space"/>
    <property type="evidence" value="ECO:0007669"/>
    <property type="project" value="TreeGrafter"/>
</dbReference>
<dbReference type="Pfam" id="PF00129">
    <property type="entry name" value="MHC_I"/>
    <property type="match status" value="1"/>
</dbReference>
<dbReference type="InterPro" id="IPR037055">
    <property type="entry name" value="MHC_I-like_Ag-recog_sf"/>
</dbReference>
<dbReference type="AlphaFoldDB" id="A0AAR2K888"/>
<dbReference type="InterPro" id="IPR011162">
    <property type="entry name" value="MHC_I/II-like_Ag-recog"/>
</dbReference>
<dbReference type="GO" id="GO:0009897">
    <property type="term" value="C:external side of plasma membrane"/>
    <property type="evidence" value="ECO:0007669"/>
    <property type="project" value="TreeGrafter"/>
</dbReference>
<evidence type="ECO:0000313" key="6">
    <source>
        <dbReference type="Ensembl" id="ENSPNAP00000060523.1"/>
    </source>
</evidence>
<evidence type="ECO:0000256" key="1">
    <source>
        <dbReference type="ARBA" id="ARBA00023180"/>
    </source>
</evidence>
<organism evidence="6 7">
    <name type="scientific">Pygocentrus nattereri</name>
    <name type="common">Red-bellied piranha</name>
    <dbReference type="NCBI Taxonomy" id="42514"/>
    <lineage>
        <taxon>Eukaryota</taxon>
        <taxon>Metazoa</taxon>
        <taxon>Chordata</taxon>
        <taxon>Craniata</taxon>
        <taxon>Vertebrata</taxon>
        <taxon>Euteleostomi</taxon>
        <taxon>Actinopterygii</taxon>
        <taxon>Neopterygii</taxon>
        <taxon>Teleostei</taxon>
        <taxon>Ostariophysi</taxon>
        <taxon>Characiformes</taxon>
        <taxon>Characoidei</taxon>
        <taxon>Pygocentrus</taxon>
    </lineage>
</organism>
<dbReference type="InterPro" id="IPR011161">
    <property type="entry name" value="MHC_I-like_Ag-recog"/>
</dbReference>
<keyword evidence="3" id="KW-1133">Transmembrane helix</keyword>
<name>A0AAR2K888_PYGNA</name>
<feature type="signal peptide" evidence="4">
    <location>
        <begin position="1"/>
        <end position="20"/>
    </location>
</feature>
<dbReference type="GO" id="GO:0006955">
    <property type="term" value="P:immune response"/>
    <property type="evidence" value="ECO:0007669"/>
    <property type="project" value="TreeGrafter"/>
</dbReference>
<keyword evidence="1" id="KW-0325">Glycoprotein</keyword>
<accession>A0AAR2K888</accession>
<evidence type="ECO:0000259" key="5">
    <source>
        <dbReference type="Pfam" id="PF00129"/>
    </source>
</evidence>
<dbReference type="SUPFAM" id="SSF54452">
    <property type="entry name" value="MHC antigen-recognition domain"/>
    <property type="match status" value="1"/>
</dbReference>
<dbReference type="GeneTree" id="ENSGT01120000271825"/>
<keyword evidence="4" id="KW-0732">Signal</keyword>
<keyword evidence="7" id="KW-1185">Reference proteome</keyword>
<dbReference type="PANTHER" id="PTHR16675">
    <property type="entry name" value="MHC CLASS I-RELATED"/>
    <property type="match status" value="1"/>
</dbReference>
<evidence type="ECO:0000256" key="3">
    <source>
        <dbReference type="SAM" id="Phobius"/>
    </source>
</evidence>
<evidence type="ECO:0000256" key="2">
    <source>
        <dbReference type="RuleBase" id="RU004439"/>
    </source>
</evidence>
<evidence type="ECO:0000256" key="4">
    <source>
        <dbReference type="SAM" id="SignalP"/>
    </source>
</evidence>
<feature type="transmembrane region" description="Helical" evidence="3">
    <location>
        <begin position="207"/>
        <end position="231"/>
    </location>
</feature>
<dbReference type="InterPro" id="IPR001039">
    <property type="entry name" value="MHC_I_a_a1/a2"/>
</dbReference>
<keyword evidence="3" id="KW-0812">Transmembrane</keyword>
<sequence length="275" mass="30879">MEKWSLCCLFLLVNIHLASSASHSLQYHHSAALSAQNFPKFTLEGLLDKEVIVCYDGNQTVPKAEWMKRNLNKPCWKKENETMQHHQKTFKQDVDDLKKHFSQTEVVHTVKLIYGCELHDDGNKTGYWRYSYNGEDFLRFDLPSGTWTASNSIADTIKQKWGKRAGLVKAYLMNQCADCLQQYVKYSRSSRDRKGGGTGGGSAGGSVGIIIGAVVAVLLLVLIGCVGVFIWKKKQPGFKPVSRYSYARSEGDSSSNNFHCLHADLTEKEEGKKES</sequence>
<dbReference type="Ensembl" id="ENSPNAT00000041587.1">
    <property type="protein sequence ID" value="ENSPNAP00000060523.1"/>
    <property type="gene ID" value="ENSPNAG00000036550.1"/>
</dbReference>
<reference evidence="6" key="3">
    <citation type="submission" date="2025-09" db="UniProtKB">
        <authorList>
            <consortium name="Ensembl"/>
        </authorList>
    </citation>
    <scope>IDENTIFICATION</scope>
</reference>
<dbReference type="FunFam" id="3.30.500.10:FF:000001">
    <property type="entry name" value="H-2 class I histocompatibility antigen, alpha chain"/>
    <property type="match status" value="1"/>
</dbReference>
<dbReference type="PRINTS" id="PR01638">
    <property type="entry name" value="MHCCLASSI"/>
</dbReference>
<reference evidence="6" key="2">
    <citation type="submission" date="2025-08" db="UniProtKB">
        <authorList>
            <consortium name="Ensembl"/>
        </authorList>
    </citation>
    <scope>IDENTIFICATION</scope>
</reference>
<comment type="similarity">
    <text evidence="2">Belongs to the MHC class I family.</text>
</comment>
<feature type="chain" id="PRO_5043714545" description="MHC class I-like antigen recognition-like domain-containing protein" evidence="4">
    <location>
        <begin position="21"/>
        <end position="275"/>
    </location>
</feature>
<evidence type="ECO:0000313" key="7">
    <source>
        <dbReference type="Proteomes" id="UP001501920"/>
    </source>
</evidence>
<feature type="domain" description="MHC class I-like antigen recognition-like" evidence="5">
    <location>
        <begin position="22"/>
        <end position="189"/>
    </location>
</feature>
<dbReference type="Proteomes" id="UP001501920">
    <property type="component" value="Chromosome 20"/>
</dbReference>
<proteinExistence type="inferred from homology"/>
<dbReference type="PANTHER" id="PTHR16675:SF237">
    <property type="entry name" value="MHC CLASS I ANTIGEN TRANSCRIPT VARIANT 1-RELATED"/>
    <property type="match status" value="1"/>
</dbReference>
<protein>
    <recommendedName>
        <fullName evidence="5">MHC class I-like antigen recognition-like domain-containing protein</fullName>
    </recommendedName>
</protein>
<dbReference type="Gene3D" id="3.30.500.10">
    <property type="entry name" value="MHC class I-like antigen recognition-like"/>
    <property type="match status" value="1"/>
</dbReference>
<reference evidence="6 7" key="1">
    <citation type="submission" date="2020-10" db="EMBL/GenBank/DDBJ databases">
        <title>Pygocentrus nattereri (red-bellied piranha) genome, fPygNat1, primary haplotype.</title>
        <authorList>
            <person name="Myers G."/>
            <person name="Meyer A."/>
            <person name="Karagic N."/>
            <person name="Pippel M."/>
            <person name="Winkler S."/>
            <person name="Tracey A."/>
            <person name="Wood J."/>
            <person name="Formenti G."/>
            <person name="Howe K."/>
            <person name="Fedrigo O."/>
            <person name="Jarvis E.D."/>
        </authorList>
    </citation>
    <scope>NUCLEOTIDE SEQUENCE [LARGE SCALE GENOMIC DNA]</scope>
</reference>
<keyword evidence="3" id="KW-0472">Membrane</keyword>